<dbReference type="AlphaFoldDB" id="A0A4C2EMQ1"/>
<dbReference type="EMBL" id="BIXZ01000010">
    <property type="protein sequence ID" value="GCF15791.1"/>
    <property type="molecule type" value="Genomic_DNA"/>
</dbReference>
<sequence length="91" mass="10311">MGRITQSTRLSQVQHIIGSGTGVLDFAVDGEDDYYTWDGNEGAEWEIEDVASVQNIDEDRFIMYPEGEFFVCEIESQGEEQNTGPVHCWCE</sequence>
<dbReference type="RefSeq" id="WP_137685209.1">
    <property type="nucleotide sequence ID" value="NZ_BIXZ01000010.1"/>
</dbReference>
<dbReference type="OrthoDB" id="189801at2157"/>
<protein>
    <submittedName>
        <fullName evidence="1">Uncharacterized protein</fullName>
    </submittedName>
</protein>
<gene>
    <name evidence="1" type="ORF">Harman_37260</name>
</gene>
<dbReference type="Proteomes" id="UP000304382">
    <property type="component" value="Unassembled WGS sequence"/>
</dbReference>
<organism evidence="1 2">
    <name type="scientific">Haloarcula mannanilytica</name>
    <dbReference type="NCBI Taxonomy" id="2509225"/>
    <lineage>
        <taxon>Archaea</taxon>
        <taxon>Methanobacteriati</taxon>
        <taxon>Methanobacteriota</taxon>
        <taxon>Stenosarchaea group</taxon>
        <taxon>Halobacteria</taxon>
        <taxon>Halobacteriales</taxon>
        <taxon>Haloarculaceae</taxon>
        <taxon>Haloarcula</taxon>
    </lineage>
</organism>
<proteinExistence type="predicted"/>
<name>A0A4C2EMQ1_9EURY</name>
<dbReference type="GeneID" id="71878125"/>
<comment type="caution">
    <text evidence="1">The sequence shown here is derived from an EMBL/GenBank/DDBJ whole genome shotgun (WGS) entry which is preliminary data.</text>
</comment>
<keyword evidence="2" id="KW-1185">Reference proteome</keyword>
<accession>A0A4C2EMQ1</accession>
<evidence type="ECO:0000313" key="2">
    <source>
        <dbReference type="Proteomes" id="UP000304382"/>
    </source>
</evidence>
<evidence type="ECO:0000313" key="1">
    <source>
        <dbReference type="EMBL" id="GCF15791.1"/>
    </source>
</evidence>
<reference evidence="1 2" key="1">
    <citation type="submission" date="2019-02" db="EMBL/GenBank/DDBJ databases">
        <title>Haloarcula mannanilyticum sp. nov., a mannan degrading haloarchaeon isolated from commercial salt.</title>
        <authorList>
            <person name="Enomoto S."/>
            <person name="Shimane Y."/>
            <person name="Kamekura M."/>
            <person name="Ito T."/>
            <person name="Moriya O."/>
            <person name="Ihara K."/>
            <person name="Takahashi-Ando N."/>
            <person name="Fukushima Y."/>
            <person name="Yoshida Y."/>
            <person name="Usama R."/>
            <person name="Takai K."/>
            <person name="Minegishi H."/>
        </authorList>
    </citation>
    <scope>NUCLEOTIDE SEQUENCE [LARGE SCALE GENOMIC DNA]</scope>
    <source>
        <strain evidence="1 2">MD130-1</strain>
    </source>
</reference>